<sequence>MSPFDREPGQIKASYTAHHVIEAIGQRLTKPLTFMEVCGTHTVSIFRSGIRSVLPPDLSLISGPGCPVCVTDQGEIDCAINLLDMPDITMATYGDMLRVPGTRGSLSERKSEGKDVRLITSAAQALSIAEDNPEREIVFLAVGFETTAPATAATILEAAEKNITNFSILVYHKQTPPVLEQLVKDPDLKINGFILPGHVSVILGHKAYRFLADHYGVPCAIAGFEPMDILLAIADLVFQHSNGESALHSLYPRAVRPEGNQKALDLISKVFTPCSARWRGLGLIPSSGYALKEEFAAFDALLRFGITIPTPKPPAGCCCGDVLAGHITPLKCPLFAAACTPMTPVGPCMVSSEGSCSAYYKYNRGGASPWKRSPSATEAADD</sequence>
<accession>D5EG37</accession>
<dbReference type="OrthoDB" id="9770424at2"/>
<dbReference type="NCBIfam" id="TIGR00075">
    <property type="entry name" value="hypD"/>
    <property type="match status" value="1"/>
</dbReference>
<reference evidence="4 5" key="1">
    <citation type="journal article" date="2010" name="Stand. Genomic Sci.">
        <title>Complete genome sequence of Aminobacterium colombiense type strain (ALA-1).</title>
        <authorList>
            <person name="Chertkov O."/>
            <person name="Sikorski J."/>
            <person name="Brambilla E."/>
            <person name="Lapidus A."/>
            <person name="Copeland A."/>
            <person name="Glavina Del Rio T."/>
            <person name="Nolan M."/>
            <person name="Lucas S."/>
            <person name="Tice H."/>
            <person name="Cheng J.F."/>
            <person name="Han C."/>
            <person name="Detter J.C."/>
            <person name="Bruce D."/>
            <person name="Tapia R."/>
            <person name="Goodwin L."/>
            <person name="Pitluck S."/>
            <person name="Liolios K."/>
            <person name="Ivanova N."/>
            <person name="Mavromatis K."/>
            <person name="Ovchinnikova G."/>
            <person name="Pati A."/>
            <person name="Chen A."/>
            <person name="Palaniappan K."/>
            <person name="Land M."/>
            <person name="Hauser L."/>
            <person name="Chang Y.J."/>
            <person name="Jeffries C.D."/>
            <person name="Spring S."/>
            <person name="Rohde M."/>
            <person name="Goker M."/>
            <person name="Bristow J."/>
            <person name="Eisen J.A."/>
            <person name="Markowitz V."/>
            <person name="Hugenholtz P."/>
            <person name="Kyrpides N.C."/>
            <person name="Klenk H.P."/>
        </authorList>
    </citation>
    <scope>NUCLEOTIDE SEQUENCE [LARGE SCALE GENOMIC DNA]</scope>
    <source>
        <strain evidence="5">DSM 12261 / ALA-1</strain>
    </source>
</reference>
<dbReference type="GO" id="GO:0070025">
    <property type="term" value="F:carbon monoxide binding"/>
    <property type="evidence" value="ECO:0007669"/>
    <property type="project" value="TreeGrafter"/>
</dbReference>
<evidence type="ECO:0000256" key="1">
    <source>
        <dbReference type="ARBA" id="ARBA00007888"/>
    </source>
</evidence>
<evidence type="ECO:0000313" key="5">
    <source>
        <dbReference type="Proteomes" id="UP000002366"/>
    </source>
</evidence>
<proteinExistence type="inferred from homology"/>
<dbReference type="InterPro" id="IPR042244">
    <property type="entry name" value="HypD_2_sf"/>
</dbReference>
<dbReference type="PIRSF" id="PIRSF005622">
    <property type="entry name" value="Hydrgn_mat_hypD"/>
    <property type="match status" value="1"/>
</dbReference>
<dbReference type="Pfam" id="PF01924">
    <property type="entry name" value="HypD"/>
    <property type="match status" value="1"/>
</dbReference>
<gene>
    <name evidence="4" type="ordered locus">Amico_1402</name>
</gene>
<organism evidence="4 5">
    <name type="scientific">Aminobacterium colombiense (strain DSM 12261 / ALA-1)</name>
    <dbReference type="NCBI Taxonomy" id="572547"/>
    <lineage>
        <taxon>Bacteria</taxon>
        <taxon>Thermotogati</taxon>
        <taxon>Synergistota</taxon>
        <taxon>Synergistia</taxon>
        <taxon>Synergistales</taxon>
        <taxon>Aminobacteriaceae</taxon>
        <taxon>Aminobacterium</taxon>
    </lineage>
</organism>
<dbReference type="GO" id="GO:0005506">
    <property type="term" value="F:iron ion binding"/>
    <property type="evidence" value="ECO:0007669"/>
    <property type="project" value="TreeGrafter"/>
</dbReference>
<dbReference type="GO" id="GO:0051604">
    <property type="term" value="P:protein maturation"/>
    <property type="evidence" value="ECO:0007669"/>
    <property type="project" value="TreeGrafter"/>
</dbReference>
<evidence type="ECO:0000313" key="4">
    <source>
        <dbReference type="EMBL" id="ADE57519.1"/>
    </source>
</evidence>
<keyword evidence="3" id="KW-0408">Iron</keyword>
<dbReference type="GO" id="GO:0051539">
    <property type="term" value="F:4 iron, 4 sulfur cluster binding"/>
    <property type="evidence" value="ECO:0007669"/>
    <property type="project" value="TreeGrafter"/>
</dbReference>
<dbReference type="InterPro" id="IPR002780">
    <property type="entry name" value="Hyd_form_HypD"/>
</dbReference>
<comment type="similarity">
    <text evidence="1">Belongs to the HypD family.</text>
</comment>
<dbReference type="AlphaFoldDB" id="D5EG37"/>
<dbReference type="KEGG" id="aco:Amico_1402"/>
<evidence type="ECO:0000256" key="3">
    <source>
        <dbReference type="ARBA" id="ARBA00023004"/>
    </source>
</evidence>
<keyword evidence="5" id="KW-1185">Reference proteome</keyword>
<dbReference type="Proteomes" id="UP000002366">
    <property type="component" value="Chromosome"/>
</dbReference>
<name>D5EG37_AMICL</name>
<dbReference type="EMBL" id="CP001997">
    <property type="protein sequence ID" value="ADE57519.1"/>
    <property type="molecule type" value="Genomic_DNA"/>
</dbReference>
<dbReference type="PANTHER" id="PTHR30149">
    <property type="entry name" value="HYDROGENASE PROTEIN ASSEMBLY PROTEIN HYPD"/>
    <property type="match status" value="1"/>
</dbReference>
<dbReference type="Gene3D" id="3.40.50.11750">
    <property type="entry name" value="HypD, alpha/beta domain 1"/>
    <property type="match status" value="2"/>
</dbReference>
<keyword evidence="2" id="KW-0479">Metal-binding</keyword>
<dbReference type="InterPro" id="IPR042243">
    <property type="entry name" value="HypD_1"/>
</dbReference>
<protein>
    <submittedName>
        <fullName evidence="4">Hydrogenase expression/formation protein HypD</fullName>
    </submittedName>
</protein>
<dbReference type="HOGENOM" id="CLU_048562_1_0_0"/>
<evidence type="ECO:0000256" key="2">
    <source>
        <dbReference type="ARBA" id="ARBA00022723"/>
    </source>
</evidence>
<dbReference type="Gene3D" id="6.10.20.100">
    <property type="match status" value="1"/>
</dbReference>
<dbReference type="PANTHER" id="PTHR30149:SF0">
    <property type="entry name" value="HYDROGENASE MATURATION FACTOR HYPD"/>
    <property type="match status" value="1"/>
</dbReference>
<dbReference type="STRING" id="572547.Amico_1402"/>
<dbReference type="eggNOG" id="COG0409">
    <property type="taxonomic scope" value="Bacteria"/>
</dbReference>